<dbReference type="Proteomes" id="UP001187192">
    <property type="component" value="Unassembled WGS sequence"/>
</dbReference>
<evidence type="ECO:0000313" key="3">
    <source>
        <dbReference type="Proteomes" id="UP001187192"/>
    </source>
</evidence>
<comment type="caution">
    <text evidence="2">The sequence shown here is derived from an EMBL/GenBank/DDBJ whole genome shotgun (WGS) entry which is preliminary data.</text>
</comment>
<sequence>MPKMRGGCIGGGDLKGMSNKLAAEDVRRTKEEEEEEEPQVVLYCRPHVFSDHNNS</sequence>
<evidence type="ECO:0000313" key="2">
    <source>
        <dbReference type="EMBL" id="GMN55834.1"/>
    </source>
</evidence>
<dbReference type="AlphaFoldDB" id="A0AA88AMX2"/>
<reference evidence="2" key="1">
    <citation type="submission" date="2023-07" db="EMBL/GenBank/DDBJ databases">
        <title>draft genome sequence of fig (Ficus carica).</title>
        <authorList>
            <person name="Takahashi T."/>
            <person name="Nishimura K."/>
        </authorList>
    </citation>
    <scope>NUCLEOTIDE SEQUENCE</scope>
</reference>
<dbReference type="Gramene" id="FCD_00018951-RA">
    <property type="protein sequence ID" value="FCD_00018951-RA:cds"/>
    <property type="gene ID" value="FCD_00018951"/>
</dbReference>
<dbReference type="EMBL" id="BTGU01000059">
    <property type="protein sequence ID" value="GMN55834.1"/>
    <property type="molecule type" value="Genomic_DNA"/>
</dbReference>
<protein>
    <submittedName>
        <fullName evidence="2">Uncharacterized protein</fullName>
    </submittedName>
</protein>
<feature type="region of interest" description="Disordered" evidence="1">
    <location>
        <begin position="1"/>
        <end position="38"/>
    </location>
</feature>
<name>A0AA88AMX2_FICCA</name>
<organism evidence="2 3">
    <name type="scientific">Ficus carica</name>
    <name type="common">Common fig</name>
    <dbReference type="NCBI Taxonomy" id="3494"/>
    <lineage>
        <taxon>Eukaryota</taxon>
        <taxon>Viridiplantae</taxon>
        <taxon>Streptophyta</taxon>
        <taxon>Embryophyta</taxon>
        <taxon>Tracheophyta</taxon>
        <taxon>Spermatophyta</taxon>
        <taxon>Magnoliopsida</taxon>
        <taxon>eudicotyledons</taxon>
        <taxon>Gunneridae</taxon>
        <taxon>Pentapetalae</taxon>
        <taxon>rosids</taxon>
        <taxon>fabids</taxon>
        <taxon>Rosales</taxon>
        <taxon>Moraceae</taxon>
        <taxon>Ficeae</taxon>
        <taxon>Ficus</taxon>
    </lineage>
</organism>
<evidence type="ECO:0000256" key="1">
    <source>
        <dbReference type="SAM" id="MobiDB-lite"/>
    </source>
</evidence>
<feature type="compositionally biased region" description="Basic and acidic residues" evidence="1">
    <location>
        <begin position="22"/>
        <end position="31"/>
    </location>
</feature>
<gene>
    <name evidence="2" type="ORF">TIFTF001_024965</name>
</gene>
<proteinExistence type="predicted"/>
<accession>A0AA88AMX2</accession>
<keyword evidence="3" id="KW-1185">Reference proteome</keyword>